<feature type="transmembrane region" description="Helical" evidence="7">
    <location>
        <begin position="12"/>
        <end position="32"/>
    </location>
</feature>
<reference evidence="8" key="1">
    <citation type="submission" date="2022-06" db="EMBL/GenBank/DDBJ databases">
        <authorList>
            <person name="Lu C.-H."/>
        </authorList>
    </citation>
    <scope>NUCLEOTIDE SEQUENCE</scope>
    <source>
        <strain evidence="8">21MJYT02-11</strain>
    </source>
</reference>
<dbReference type="Gene3D" id="3.30.70.1320">
    <property type="entry name" value="Multidrug efflux transporter AcrB pore domain like"/>
    <property type="match status" value="1"/>
</dbReference>
<dbReference type="Gene3D" id="3.30.70.1430">
    <property type="entry name" value="Multidrug efflux transporter AcrB pore domain"/>
    <property type="match status" value="2"/>
</dbReference>
<evidence type="ECO:0000256" key="6">
    <source>
        <dbReference type="ARBA" id="ARBA00023136"/>
    </source>
</evidence>
<dbReference type="SUPFAM" id="SSF82866">
    <property type="entry name" value="Multidrug efflux transporter AcrB transmembrane domain"/>
    <property type="match status" value="2"/>
</dbReference>
<feature type="transmembrane region" description="Helical" evidence="7">
    <location>
        <begin position="463"/>
        <end position="481"/>
    </location>
</feature>
<evidence type="ECO:0000256" key="2">
    <source>
        <dbReference type="ARBA" id="ARBA00022475"/>
    </source>
</evidence>
<feature type="transmembrane region" description="Helical" evidence="7">
    <location>
        <begin position="905"/>
        <end position="930"/>
    </location>
</feature>
<feature type="transmembrane region" description="Helical" evidence="7">
    <location>
        <begin position="337"/>
        <end position="353"/>
    </location>
</feature>
<dbReference type="Gene3D" id="3.30.2090.10">
    <property type="entry name" value="Multidrug efflux transporter AcrB TolC docking domain, DN and DC subdomains"/>
    <property type="match status" value="2"/>
</dbReference>
<feature type="transmembrane region" description="Helical" evidence="7">
    <location>
        <begin position="360"/>
        <end position="384"/>
    </location>
</feature>
<evidence type="ECO:0000256" key="5">
    <source>
        <dbReference type="ARBA" id="ARBA00022989"/>
    </source>
</evidence>
<dbReference type="NCBIfam" id="NF033617">
    <property type="entry name" value="RND_permease_2"/>
    <property type="match status" value="1"/>
</dbReference>
<reference evidence="8" key="2">
    <citation type="journal article" date="2023" name="Front. Microbiol.">
        <title>Ralstonia chuxiongensis sp. nov., Ralstonia mojiangensis sp. nov., and Ralstonia soli sp. nov., isolated from tobacco fields, are three novel species in the family Burkholderiaceae.</title>
        <authorList>
            <person name="Lu C.H."/>
            <person name="Zhang Y.Y."/>
            <person name="Jiang N."/>
            <person name="Chen W."/>
            <person name="Shao X."/>
            <person name="Zhao Z.M."/>
            <person name="Lu W.L."/>
            <person name="Hu X."/>
            <person name="Xi Y.X."/>
            <person name="Zou S.Y."/>
            <person name="Wei Q.J."/>
            <person name="Lin Z.L."/>
            <person name="Gong L."/>
            <person name="Gai X.T."/>
            <person name="Zhang L.Q."/>
            <person name="Li J.Y."/>
            <person name="Jin Y."/>
            <person name="Xia Z.Y."/>
        </authorList>
    </citation>
    <scope>NUCLEOTIDE SEQUENCE</scope>
    <source>
        <strain evidence="8">21MJYT02-11</strain>
    </source>
</reference>
<dbReference type="InterPro" id="IPR027463">
    <property type="entry name" value="AcrB_DN_DC_subdom"/>
</dbReference>
<dbReference type="RefSeq" id="WP_252681909.1">
    <property type="nucleotide sequence ID" value="NZ_JAMXHT010000005.1"/>
</dbReference>
<feature type="transmembrane region" description="Helical" evidence="7">
    <location>
        <begin position="527"/>
        <end position="548"/>
    </location>
</feature>
<feature type="transmembrane region" description="Helical" evidence="7">
    <location>
        <begin position="431"/>
        <end position="451"/>
    </location>
</feature>
<keyword evidence="9" id="KW-1185">Reference proteome</keyword>
<keyword evidence="3" id="KW-0997">Cell inner membrane</keyword>
<feature type="transmembrane region" description="Helical" evidence="7">
    <location>
        <begin position="983"/>
        <end position="1009"/>
    </location>
</feature>
<dbReference type="EMBL" id="JAMXHT010000005">
    <property type="protein sequence ID" value="MCO5399578.1"/>
    <property type="molecule type" value="Genomic_DNA"/>
</dbReference>
<evidence type="ECO:0000313" key="8">
    <source>
        <dbReference type="EMBL" id="MCO5399578.1"/>
    </source>
</evidence>
<dbReference type="Gene3D" id="3.30.70.1440">
    <property type="entry name" value="Multidrug efflux transporter AcrB pore domain"/>
    <property type="match status" value="1"/>
</dbReference>
<accession>A0ABT1AME4</accession>
<dbReference type="InterPro" id="IPR001036">
    <property type="entry name" value="Acrflvin-R"/>
</dbReference>
<name>A0ABT1AME4_9RALS</name>
<keyword evidence="4 7" id="KW-0812">Transmembrane</keyword>
<gene>
    <name evidence="8" type="ORF">NG900_15375</name>
</gene>
<dbReference type="PRINTS" id="PR00702">
    <property type="entry name" value="ACRIFLAVINRP"/>
</dbReference>
<sequence length="1033" mass="111243">MNLSATFIARPVATALLTIGVALAGMAAFRLLPVSPLPQVDFPTISVSASLPGASPETMAATVATPLERSLGRIAGITEMTSSSSLGSSRITLQFDLSRDIDGAARDVQAAINASRSLLPSGLPSNPTYRKVNPADAPIMILGLTSDTMSRGELYDAASTILAQKLSQVTGVGQVTIGGASLPAVRVELNPTALNKYGISMETVRGVITATNANKPKGMLESGERVWTIYANDQAKKAVEYQSLIVAWRNGSPVRLSDVAEVTDGVQDIRNYGSANGKASVLLIISRQPGANIISTVDAINDTLPYLRNTIPAQINLDVMMDRTPTIRASLKDVERTLVLSIALVIMVVFLFLRNVRATLIPSVAVPVSLIGTFGVMYLCGYSLDNLSLMALTVATGFVVDDAIVVLENVSRHIENGMRPMQAALKGAREVGFTVVSMSLSLIAVFIPLLMMGGIVGRLFREFAVTLSVAILVSLVVSLTTTPMMCARLLKPANEDEHGWFHRKTEGFFTWLLDGYRYSLAWALRHSWLTLLILGLTIVLNGYLYVIVPKGFFPQQDTGRVIGFIQADQAISFQAMRTKLTDFITIVRQDPAVENVVGFTGGSQRNSGQMFIQLKPLSERKLSADQVINRLRGKLAREPGANLFLQAVQDIRVGGRASNAQYQYTLQADNLEELRAWDPKIKQALTQVKSLTDVNTDAQDKGLQTSLVIDRDKAKSLGINPSDVDNALNNAFGQRQVSTIYNPLNQYRVVMEAAPQYWQNPEGLRDIYLITSTGAQVPLSTFSHYEPTNTALAVNHQGQFAASTISFNLAPGASLSGATQDIQDTMNRIGVPSTVHGSFQGTAKAFQDSLSSQPVLILFALITIYIVLGVLYESYVHPITILSTLPSAGVGALLALIITDTDFSIIALIGVILLIGIVKKNAIMMIDFALEAERSQGMSPADAIFHACVLRFRPILMTTMAALLGALPLALGRGDGAELRTPLGISIVGGLLVSQILTLYTTPVVYLALDRLRLRRAGRTKDTPLPALDSQGS</sequence>
<proteinExistence type="predicted"/>
<dbReference type="Proteomes" id="UP001162811">
    <property type="component" value="Unassembled WGS sequence"/>
</dbReference>
<keyword evidence="5 7" id="KW-1133">Transmembrane helix</keyword>
<comment type="caution">
    <text evidence="8">The sequence shown here is derived from an EMBL/GenBank/DDBJ whole genome shotgun (WGS) entry which is preliminary data.</text>
</comment>
<evidence type="ECO:0000256" key="7">
    <source>
        <dbReference type="SAM" id="Phobius"/>
    </source>
</evidence>
<evidence type="ECO:0000256" key="4">
    <source>
        <dbReference type="ARBA" id="ARBA00022692"/>
    </source>
</evidence>
<dbReference type="Pfam" id="PF00873">
    <property type="entry name" value="ACR_tran"/>
    <property type="match status" value="1"/>
</dbReference>
<evidence type="ECO:0000313" key="9">
    <source>
        <dbReference type="Proteomes" id="UP001162811"/>
    </source>
</evidence>
<feature type="transmembrane region" description="Helical" evidence="7">
    <location>
        <begin position="950"/>
        <end position="971"/>
    </location>
</feature>
<protein>
    <submittedName>
        <fullName evidence="8">Multidrug efflux RND transporter permease subunit</fullName>
    </submittedName>
</protein>
<keyword evidence="1" id="KW-0813">Transport</keyword>
<dbReference type="SUPFAM" id="SSF82693">
    <property type="entry name" value="Multidrug efflux transporter AcrB pore domain, PN1, PN2, PC1 and PC2 subdomains"/>
    <property type="match status" value="4"/>
</dbReference>
<dbReference type="SUPFAM" id="SSF82714">
    <property type="entry name" value="Multidrug efflux transporter AcrB TolC docking domain, DN and DC subdomains"/>
    <property type="match status" value="2"/>
</dbReference>
<evidence type="ECO:0000256" key="3">
    <source>
        <dbReference type="ARBA" id="ARBA00022519"/>
    </source>
</evidence>
<organism evidence="8 9">
    <name type="scientific">Ralstonia soli</name>
    <dbReference type="NCBI Taxonomy" id="2953896"/>
    <lineage>
        <taxon>Bacteria</taxon>
        <taxon>Pseudomonadati</taxon>
        <taxon>Pseudomonadota</taxon>
        <taxon>Betaproteobacteria</taxon>
        <taxon>Burkholderiales</taxon>
        <taxon>Burkholderiaceae</taxon>
        <taxon>Ralstonia</taxon>
    </lineage>
</organism>
<feature type="transmembrane region" description="Helical" evidence="7">
    <location>
        <begin position="855"/>
        <end position="872"/>
    </location>
</feature>
<dbReference type="Gene3D" id="1.20.1640.10">
    <property type="entry name" value="Multidrug efflux transporter AcrB transmembrane domain"/>
    <property type="match status" value="2"/>
</dbReference>
<evidence type="ECO:0000256" key="1">
    <source>
        <dbReference type="ARBA" id="ARBA00022448"/>
    </source>
</evidence>
<dbReference type="PANTHER" id="PTHR32063">
    <property type="match status" value="1"/>
</dbReference>
<dbReference type="PANTHER" id="PTHR32063:SF34">
    <property type="entry name" value="MULTIDRUG RESISTANCE PROTEIN MDTC"/>
    <property type="match status" value="1"/>
</dbReference>
<keyword evidence="2" id="KW-1003">Cell membrane</keyword>
<keyword evidence="6 7" id="KW-0472">Membrane</keyword>